<dbReference type="PANTHER" id="PTHR39600:SF1">
    <property type="entry name" value="PEPTIDASE INHIBITOR I78 FAMILY PROTEIN"/>
    <property type="match status" value="1"/>
</dbReference>
<protein>
    <submittedName>
        <fullName evidence="1">Uncharacterized protein</fullName>
    </submittedName>
</protein>
<dbReference type="AlphaFoldDB" id="A0A142N9H0"/>
<evidence type="ECO:0000313" key="2">
    <source>
        <dbReference type="Proteomes" id="UP000291107"/>
    </source>
</evidence>
<dbReference type="Gene3D" id="3.30.10.10">
    <property type="entry name" value="Trypsin Inhibitor V, subunit A"/>
    <property type="match status" value="1"/>
</dbReference>
<dbReference type="PANTHER" id="PTHR39600">
    <property type="entry name" value="PEPTIDASE INHIBITOR I78 FAMILY PROTEIN"/>
    <property type="match status" value="1"/>
</dbReference>
<dbReference type="InterPro" id="IPR021719">
    <property type="entry name" value="Prot_inh_I78"/>
</dbReference>
<name>A0A142N9H0_9PSED</name>
<dbReference type="RefSeq" id="WP_016774047.1">
    <property type="nucleotide sequence ID" value="NZ_CP014947.1"/>
</dbReference>
<comment type="caution">
    <text evidence="1">The sequence shown here is derived from an EMBL/GenBank/DDBJ whole genome shotgun (WGS) entry which is preliminary data.</text>
</comment>
<dbReference type="Pfam" id="PF11720">
    <property type="entry name" value="Inhibitor_I78"/>
    <property type="match status" value="1"/>
</dbReference>
<dbReference type="Proteomes" id="UP000291107">
    <property type="component" value="Unassembled WGS sequence"/>
</dbReference>
<dbReference type="EMBL" id="SEUB01000006">
    <property type="protein sequence ID" value="RYM40189.1"/>
    <property type="molecule type" value="Genomic_DNA"/>
</dbReference>
<evidence type="ECO:0000313" key="1">
    <source>
        <dbReference type="EMBL" id="RYM40189.1"/>
    </source>
</evidence>
<reference evidence="1 2" key="1">
    <citation type="submission" date="2019-02" db="EMBL/GenBank/DDBJ databases">
        <title>Genome of Pseudomonas korensis isolated from heavy metal contaminated environment.</title>
        <authorList>
            <person name="Ayangbenro A.S."/>
            <person name="Babalola O."/>
        </authorList>
    </citation>
    <scope>NUCLEOTIDE SEQUENCE [LARGE SCALE GENOMIC DNA]</scope>
    <source>
        <strain evidence="1 2">AB36</strain>
    </source>
</reference>
<dbReference type="GeneID" id="75526894"/>
<dbReference type="PROSITE" id="PS51257">
    <property type="entry name" value="PROKAR_LIPOPROTEIN"/>
    <property type="match status" value="1"/>
</dbReference>
<gene>
    <name evidence="1" type="ORF">EVS84_16980</name>
</gene>
<sequence>MPLKFATLGALMAAALLAGCSTTSSESAKEPVAAESGNSRCEASAAQFAIGKKASPELLDQARAKAGAQNARFLKPNDMITLEYRSDRLNLNTDNNLVVTRVNCG</sequence>
<accession>A0A142N9H0</accession>
<dbReference type="KEGG" id="pkr:AYO71_12610"/>
<proteinExistence type="predicted"/>
<organism evidence="1 2">
    <name type="scientific">Pseudomonas koreensis</name>
    <dbReference type="NCBI Taxonomy" id="198620"/>
    <lineage>
        <taxon>Bacteria</taxon>
        <taxon>Pseudomonadati</taxon>
        <taxon>Pseudomonadota</taxon>
        <taxon>Gammaproteobacteria</taxon>
        <taxon>Pseudomonadales</taxon>
        <taxon>Pseudomonadaceae</taxon>
        <taxon>Pseudomonas</taxon>
    </lineage>
</organism>